<dbReference type="Proteomes" id="UP000654471">
    <property type="component" value="Unassembled WGS sequence"/>
</dbReference>
<evidence type="ECO:0000313" key="2">
    <source>
        <dbReference type="Proteomes" id="UP000654471"/>
    </source>
</evidence>
<sequence>MGVNEAGYGAGYGGGEAVARPSGGGGSDAVRGVRIDIGELVLDGFPSGVDAGRVSAAFQRELARLVRERGVPLAADGAGVAVDGLAGLPQLPATASAVRIGQALARAVHAGLAGRGEVR</sequence>
<organism evidence="1 2">
    <name type="scientific">Streptomyces albospinus</name>
    <dbReference type="NCBI Taxonomy" id="285515"/>
    <lineage>
        <taxon>Bacteria</taxon>
        <taxon>Bacillati</taxon>
        <taxon>Actinomycetota</taxon>
        <taxon>Actinomycetes</taxon>
        <taxon>Kitasatosporales</taxon>
        <taxon>Streptomycetaceae</taxon>
        <taxon>Streptomyces</taxon>
    </lineage>
</organism>
<comment type="caution">
    <text evidence="1">The sequence shown here is derived from an EMBL/GenBank/DDBJ whole genome shotgun (WGS) entry which is preliminary data.</text>
</comment>
<keyword evidence="2" id="KW-1185">Reference proteome</keyword>
<dbReference type="EMBL" id="BMRP01000023">
    <property type="protein sequence ID" value="GGU83300.1"/>
    <property type="molecule type" value="Genomic_DNA"/>
</dbReference>
<gene>
    <name evidence="1" type="ORF">GCM10010211_56610</name>
</gene>
<evidence type="ECO:0000313" key="1">
    <source>
        <dbReference type="EMBL" id="GGU83300.1"/>
    </source>
</evidence>
<name>A0ABQ2VES2_9ACTN</name>
<reference evidence="2" key="1">
    <citation type="journal article" date="2019" name="Int. J. Syst. Evol. Microbiol.">
        <title>The Global Catalogue of Microorganisms (GCM) 10K type strain sequencing project: providing services to taxonomists for standard genome sequencing and annotation.</title>
        <authorList>
            <consortium name="The Broad Institute Genomics Platform"/>
            <consortium name="The Broad Institute Genome Sequencing Center for Infectious Disease"/>
            <person name="Wu L."/>
            <person name="Ma J."/>
        </authorList>
    </citation>
    <scope>NUCLEOTIDE SEQUENCE [LARGE SCALE GENOMIC DNA]</scope>
    <source>
        <strain evidence="2">JCM 3399</strain>
    </source>
</reference>
<accession>A0ABQ2VES2</accession>
<proteinExistence type="predicted"/>
<protein>
    <submittedName>
        <fullName evidence="1">Uncharacterized protein</fullName>
    </submittedName>
</protein>
<dbReference type="RefSeq" id="WP_229852698.1">
    <property type="nucleotide sequence ID" value="NZ_BMRP01000023.1"/>
</dbReference>